<reference evidence="2" key="1">
    <citation type="submission" date="2022-11" db="UniProtKB">
        <authorList>
            <consortium name="WormBaseParasite"/>
        </authorList>
    </citation>
    <scope>IDENTIFICATION</scope>
</reference>
<name>A0AC34QM66_9BILA</name>
<accession>A0AC34QM66</accession>
<protein>
    <submittedName>
        <fullName evidence="2">Ovule protein</fullName>
    </submittedName>
</protein>
<dbReference type="Proteomes" id="UP000887576">
    <property type="component" value="Unplaced"/>
</dbReference>
<dbReference type="WBParaSite" id="JU765_v2.g17499.t1">
    <property type="protein sequence ID" value="JU765_v2.g17499.t1"/>
    <property type="gene ID" value="JU765_v2.g17499"/>
</dbReference>
<evidence type="ECO:0000313" key="2">
    <source>
        <dbReference type="WBParaSite" id="JU765_v2.g17499.t1"/>
    </source>
</evidence>
<evidence type="ECO:0000313" key="1">
    <source>
        <dbReference type="Proteomes" id="UP000887576"/>
    </source>
</evidence>
<organism evidence="1 2">
    <name type="scientific">Panagrolaimus sp. JU765</name>
    <dbReference type="NCBI Taxonomy" id="591449"/>
    <lineage>
        <taxon>Eukaryota</taxon>
        <taxon>Metazoa</taxon>
        <taxon>Ecdysozoa</taxon>
        <taxon>Nematoda</taxon>
        <taxon>Chromadorea</taxon>
        <taxon>Rhabditida</taxon>
        <taxon>Tylenchina</taxon>
        <taxon>Panagrolaimomorpha</taxon>
        <taxon>Panagrolaimoidea</taxon>
        <taxon>Panagrolaimidae</taxon>
        <taxon>Panagrolaimus</taxon>
    </lineage>
</organism>
<sequence>MFYCLDLCYPRCKLHLKDLIYGCRLRQNSQSAKILHFASKWSNQVFFEAKTECTGPQISFHHVIQV</sequence>
<proteinExistence type="predicted"/>